<evidence type="ECO:0000313" key="1">
    <source>
        <dbReference type="EMBL" id="WSB99254.1"/>
    </source>
</evidence>
<sequence>MTRIGSRRRRFMGVGVGGALLGMLVALVFCLPSAAVAVGTMGTAGTAGTVATEAVTAGGGYGGQIPGCGRGDRDDTGTPPITPTRGSSVHELLPVLHDARDTAGAWGAAQAVLAVTPDRGPPPVAAPSPVDLSVLRV</sequence>
<dbReference type="Proteomes" id="UP001348369">
    <property type="component" value="Chromosome"/>
</dbReference>
<evidence type="ECO:0000313" key="2">
    <source>
        <dbReference type="Proteomes" id="UP001348369"/>
    </source>
</evidence>
<accession>A0ACD4ZLI0</accession>
<organism evidence="1 2">
    <name type="scientific">Streptomyces scopuliridis</name>
    <dbReference type="NCBI Taxonomy" id="452529"/>
    <lineage>
        <taxon>Bacteria</taxon>
        <taxon>Bacillati</taxon>
        <taxon>Actinomycetota</taxon>
        <taxon>Actinomycetes</taxon>
        <taxon>Kitasatosporales</taxon>
        <taxon>Streptomycetaceae</taxon>
        <taxon>Streptomyces</taxon>
    </lineage>
</organism>
<protein>
    <submittedName>
        <fullName evidence="1">Uncharacterized protein</fullName>
    </submittedName>
</protein>
<reference evidence="1" key="1">
    <citation type="submission" date="2022-10" db="EMBL/GenBank/DDBJ databases">
        <title>The complete genomes of actinobacterial strains from the NBC collection.</title>
        <authorList>
            <person name="Joergensen T.S."/>
            <person name="Alvarez Arevalo M."/>
            <person name="Sterndorff E.B."/>
            <person name="Faurdal D."/>
            <person name="Vuksanovic O."/>
            <person name="Mourched A.-S."/>
            <person name="Charusanti P."/>
            <person name="Shaw S."/>
            <person name="Blin K."/>
            <person name="Weber T."/>
        </authorList>
    </citation>
    <scope>NUCLEOTIDE SEQUENCE</scope>
    <source>
        <strain evidence="1">NBC 01771</strain>
    </source>
</reference>
<proteinExistence type="predicted"/>
<keyword evidence="2" id="KW-1185">Reference proteome</keyword>
<dbReference type="EMBL" id="CP109109">
    <property type="protein sequence ID" value="WSB99254.1"/>
    <property type="molecule type" value="Genomic_DNA"/>
</dbReference>
<name>A0ACD4ZLI0_9ACTN</name>
<gene>
    <name evidence="1" type="ORF">OG835_21050</name>
</gene>